<evidence type="ECO:0000313" key="1">
    <source>
        <dbReference type="EMBL" id="TKY92365.1"/>
    </source>
</evidence>
<comment type="caution">
    <text evidence="1">The sequence shown here is derived from an EMBL/GenBank/DDBJ whole genome shotgun (WGS) entry which is preliminary data.</text>
</comment>
<name>A0AC61SCN0_9EURY</name>
<dbReference type="Proteomes" id="UP000315423">
    <property type="component" value="Unassembled WGS sequence"/>
</dbReference>
<gene>
    <name evidence="1" type="ORF">C5S46_00960</name>
</gene>
<evidence type="ECO:0000313" key="2">
    <source>
        <dbReference type="Proteomes" id="UP000315423"/>
    </source>
</evidence>
<accession>A0AC61SCN0</accession>
<reference evidence="1" key="1">
    <citation type="submission" date="2018-09" db="EMBL/GenBank/DDBJ databases">
        <title>A genomic encyclopedia of anaerobic methanotrophic archaea.</title>
        <authorList>
            <person name="Skennerton C.T."/>
            <person name="Chadwick G.L."/>
            <person name="Laso-Perez R."/>
            <person name="Leu A.O."/>
            <person name="Speth D.R."/>
            <person name="Yu H."/>
            <person name="Morgan-Lang C."/>
            <person name="Hatzenpichler R."/>
            <person name="Goudeau D."/>
            <person name="Malmstrom R."/>
            <person name="Woyke T."/>
            <person name="Hallam S."/>
            <person name="Tyson G.W."/>
            <person name="Wegener G."/>
            <person name="Boetius A."/>
            <person name="Orphan V.J."/>
        </authorList>
    </citation>
    <scope>NUCLEOTIDE SEQUENCE</scope>
    <source>
        <strain evidence="1">CONS3730D10UFb2</strain>
    </source>
</reference>
<sequence>MTALRSFAQRVGNIDISGIRKIFEAAGADSINLGLGQPDFDTPDHIKQAAINAIKDGFTGYTTNLGIPELRQALSGGFKLNNNFEVDPDDIIITSGASEALHIALLALVDQGDEVIMPDPGFVSYAPLTDLAGGRVVGVPLSENLTMTADIVANHITDKTRVLIINSPSNPTGTVQTRDEIRGLCEIADDHNIVIISDEVYEHIIYSGEHVSPAEYSDNTITINATSKTYAMTGWRLGYAAAPHDITEQMLKAHQYVQACANSIAQMAALAAVTGPQDCVIEMRDSFRRRRDLLMVGLREMGLDCVEPQGAFYAFPKVDNSIEAVQELLEKGVITTPGTAFGSNGDGYIRLSYATSDENILRALEIMGQVL</sequence>
<organism evidence="1 2">
    <name type="scientific">Candidatus Methanomarinus sp</name>
    <dbReference type="NCBI Taxonomy" id="3386244"/>
    <lineage>
        <taxon>Archaea</taxon>
        <taxon>Methanobacteriati</taxon>
        <taxon>Methanobacteriota</taxon>
        <taxon>Stenosarchaea group</taxon>
        <taxon>Methanomicrobia</taxon>
        <taxon>Methanosarcinales</taxon>
        <taxon>ANME-2 cluster</taxon>
        <taxon>Candidatus Methanocomedenaceae</taxon>
        <taxon>Candidatus Methanomarinus</taxon>
    </lineage>
</organism>
<protein>
    <submittedName>
        <fullName evidence="1">Pyridoxal phosphate-dependent aminotransferase</fullName>
    </submittedName>
</protein>
<keyword evidence="1" id="KW-0808">Transferase</keyword>
<dbReference type="EMBL" id="QYBA01000033">
    <property type="protein sequence ID" value="TKY92365.1"/>
    <property type="molecule type" value="Genomic_DNA"/>
</dbReference>
<keyword evidence="1" id="KW-0032">Aminotransferase</keyword>
<proteinExistence type="predicted"/>